<keyword evidence="2" id="KW-0732">Signal</keyword>
<sequence length="101" mass="10191">MHTSALVPISFLALAAVLLPASTCRATPDLTPPTLEKAAKADPSTPPTCSCKSPTGCPGRCAKNSCVNYCGSGKTVHCAACGSSQLGCILNTDGSCFTVNE</sequence>
<feature type="signal peptide" evidence="2">
    <location>
        <begin position="1"/>
        <end position="26"/>
    </location>
</feature>
<dbReference type="Proteomes" id="UP001295794">
    <property type="component" value="Unassembled WGS sequence"/>
</dbReference>
<evidence type="ECO:0000313" key="4">
    <source>
        <dbReference type="Proteomes" id="UP001295794"/>
    </source>
</evidence>
<organism evidence="3 4">
    <name type="scientific">Mycena citricolor</name>
    <dbReference type="NCBI Taxonomy" id="2018698"/>
    <lineage>
        <taxon>Eukaryota</taxon>
        <taxon>Fungi</taxon>
        <taxon>Dikarya</taxon>
        <taxon>Basidiomycota</taxon>
        <taxon>Agaricomycotina</taxon>
        <taxon>Agaricomycetes</taxon>
        <taxon>Agaricomycetidae</taxon>
        <taxon>Agaricales</taxon>
        <taxon>Marasmiineae</taxon>
        <taxon>Mycenaceae</taxon>
        <taxon>Mycena</taxon>
    </lineage>
</organism>
<protein>
    <submittedName>
        <fullName evidence="3">Uncharacterized protein</fullName>
    </submittedName>
</protein>
<name>A0AAD2JZX8_9AGAR</name>
<evidence type="ECO:0000313" key="3">
    <source>
        <dbReference type="EMBL" id="CAK5271257.1"/>
    </source>
</evidence>
<evidence type="ECO:0000256" key="1">
    <source>
        <dbReference type="SAM" id="MobiDB-lite"/>
    </source>
</evidence>
<feature type="chain" id="PRO_5041912536" evidence="2">
    <location>
        <begin position="27"/>
        <end position="101"/>
    </location>
</feature>
<dbReference type="EMBL" id="CAVNYO010000169">
    <property type="protein sequence ID" value="CAK5271257.1"/>
    <property type="molecule type" value="Genomic_DNA"/>
</dbReference>
<comment type="caution">
    <text evidence="3">The sequence shown here is derived from an EMBL/GenBank/DDBJ whole genome shotgun (WGS) entry which is preliminary data.</text>
</comment>
<proteinExistence type="predicted"/>
<evidence type="ECO:0000256" key="2">
    <source>
        <dbReference type="SAM" id="SignalP"/>
    </source>
</evidence>
<feature type="region of interest" description="Disordered" evidence="1">
    <location>
        <begin position="27"/>
        <end position="49"/>
    </location>
</feature>
<gene>
    <name evidence="3" type="ORF">MYCIT1_LOCUS16179</name>
</gene>
<keyword evidence="4" id="KW-1185">Reference proteome</keyword>
<dbReference type="AlphaFoldDB" id="A0AAD2JZX8"/>
<reference evidence="3" key="1">
    <citation type="submission" date="2023-11" db="EMBL/GenBank/DDBJ databases">
        <authorList>
            <person name="De Vega J J."/>
            <person name="De Vega J J."/>
        </authorList>
    </citation>
    <scope>NUCLEOTIDE SEQUENCE</scope>
</reference>
<accession>A0AAD2JZX8</accession>